<reference evidence="1" key="1">
    <citation type="submission" date="2021-01" db="EMBL/GenBank/DDBJ databases">
        <authorList>
            <person name="Corre E."/>
            <person name="Pelletier E."/>
            <person name="Niang G."/>
            <person name="Scheremetjew M."/>
            <person name="Finn R."/>
            <person name="Kale V."/>
            <person name="Holt S."/>
            <person name="Cochrane G."/>
            <person name="Meng A."/>
            <person name="Brown T."/>
            <person name="Cohen L."/>
        </authorList>
    </citation>
    <scope>NUCLEOTIDE SEQUENCE</scope>
    <source>
        <strain evidence="1">GSBS06</strain>
    </source>
</reference>
<gene>
    <name evidence="1" type="ORF">ASTO00021_LOCUS5153</name>
</gene>
<proteinExistence type="predicted"/>
<organism evidence="1">
    <name type="scientific">Aplanochytrium stocchinoi</name>
    <dbReference type="NCBI Taxonomy" id="215587"/>
    <lineage>
        <taxon>Eukaryota</taxon>
        <taxon>Sar</taxon>
        <taxon>Stramenopiles</taxon>
        <taxon>Bigyra</taxon>
        <taxon>Labyrinthulomycetes</taxon>
        <taxon>Thraustochytrida</taxon>
        <taxon>Thraustochytriidae</taxon>
        <taxon>Aplanochytrium</taxon>
    </lineage>
</organism>
<accession>A0A7S3LLY4</accession>
<protein>
    <submittedName>
        <fullName evidence="1">Uncharacterized protein</fullName>
    </submittedName>
</protein>
<evidence type="ECO:0000313" key="1">
    <source>
        <dbReference type="EMBL" id="CAE0434857.1"/>
    </source>
</evidence>
<dbReference type="AlphaFoldDB" id="A0A7S3LLY4"/>
<sequence length="442" mass="50266">MDALEKALVSAKSLAEIETIVVEYCDYELKSGDKASGIDVSYLLQHLNQYKRRQVVETFVKYSVVEFTSVFVHEIISHVTSQTVAEELILLLVPHININDREDFLNLISDELNYFSPFVQNKARKALETGSNVPVATVVREESFLKSSSLAAQQVRNSNLDSGQALSDYKLALDSLRFSEFPEDIPDELASMGVLTEEWRQLRSRFSEIRGSQNAEFKNEDCAVNFFCLSSCGVLLFPCFVVNQLKLEKINQRIQDELSVLMYEHGLQVRNKKQAAGFNFEELNTETLYSFPMDVLKFTIIGSVKSYFPENVPRLLAEVGLTPGEWNEFIEILDRVQMDSNVCYKRSPYCWAIPFGFPGGCFQCLACMLIFDLCIMQPCGMFPDTNGNVKREVDVINEKILKPHGICMKNDNQRYVFQTMNEDTRANLLAAIPKVQIMNAET</sequence>
<name>A0A7S3LLY4_9STRA</name>
<dbReference type="EMBL" id="HBIN01007043">
    <property type="protein sequence ID" value="CAE0434857.1"/>
    <property type="molecule type" value="Transcribed_RNA"/>
</dbReference>